<feature type="domain" description="SpoVT-AbrB" evidence="1">
    <location>
        <begin position="5"/>
        <end position="50"/>
    </location>
</feature>
<accession>A0A430REG4</accession>
<dbReference type="InterPro" id="IPR007159">
    <property type="entry name" value="SpoVT-AbrB_dom"/>
</dbReference>
<evidence type="ECO:0000259" key="1">
    <source>
        <dbReference type="SMART" id="SM00966"/>
    </source>
</evidence>
<proteinExistence type="predicted"/>
<comment type="caution">
    <text evidence="2">The sequence shown here is derived from an EMBL/GenBank/DDBJ whole genome shotgun (WGS) entry which is preliminary data.</text>
</comment>
<protein>
    <submittedName>
        <fullName evidence="2">AbrB family transcriptional regulator</fullName>
    </submittedName>
</protein>
<evidence type="ECO:0000313" key="2">
    <source>
        <dbReference type="EMBL" id="RTH05783.1"/>
    </source>
</evidence>
<reference evidence="2 3" key="1">
    <citation type="journal article" date="2019" name="Extremophiles">
        <title>Biogeography of thermophiles and predominance of Thermus scotoductus in domestic water heaters.</title>
        <authorList>
            <person name="Wilpiszeski R.L."/>
            <person name="Zhang Z."/>
            <person name="House C.H."/>
        </authorList>
    </citation>
    <scope>NUCLEOTIDE SEQUENCE [LARGE SCALE GENOMIC DNA]</scope>
    <source>
        <strain evidence="2 3">34_S34</strain>
    </source>
</reference>
<dbReference type="RefSeq" id="WP_126200149.1">
    <property type="nucleotide sequence ID" value="NZ_PELP01000100.1"/>
</dbReference>
<organism evidence="2 3">
    <name type="scientific">Thermus scotoductus</name>
    <dbReference type="NCBI Taxonomy" id="37636"/>
    <lineage>
        <taxon>Bacteria</taxon>
        <taxon>Thermotogati</taxon>
        <taxon>Deinococcota</taxon>
        <taxon>Deinococci</taxon>
        <taxon>Thermales</taxon>
        <taxon>Thermaceae</taxon>
        <taxon>Thermus</taxon>
    </lineage>
</organism>
<dbReference type="Gene3D" id="2.10.260.10">
    <property type="match status" value="1"/>
</dbReference>
<evidence type="ECO:0000313" key="3">
    <source>
        <dbReference type="Proteomes" id="UP000286734"/>
    </source>
</evidence>
<dbReference type="SUPFAM" id="SSF89447">
    <property type="entry name" value="AbrB/MazE/MraZ-like"/>
    <property type="match status" value="1"/>
</dbReference>
<sequence length="75" mass="8368">MPLSAKVTSKGQTTIPKEVREALGLKPGDLILWEVAEGRALVRRVEPMDLAYLKALEETLTEWASPEDEEAYRGL</sequence>
<dbReference type="NCBIfam" id="TIGR01439">
    <property type="entry name" value="lp_hng_hel_AbrB"/>
    <property type="match status" value="1"/>
</dbReference>
<dbReference type="GO" id="GO:0003677">
    <property type="term" value="F:DNA binding"/>
    <property type="evidence" value="ECO:0007669"/>
    <property type="project" value="InterPro"/>
</dbReference>
<name>A0A430REG4_THESC</name>
<dbReference type="EMBL" id="PELP01000100">
    <property type="protein sequence ID" value="RTH05783.1"/>
    <property type="molecule type" value="Genomic_DNA"/>
</dbReference>
<dbReference type="Pfam" id="PF04014">
    <property type="entry name" value="MazE_antitoxin"/>
    <property type="match status" value="1"/>
</dbReference>
<gene>
    <name evidence="2" type="ORF">CSW47_04460</name>
</gene>
<dbReference type="Proteomes" id="UP000286734">
    <property type="component" value="Unassembled WGS sequence"/>
</dbReference>
<dbReference type="InterPro" id="IPR037914">
    <property type="entry name" value="SpoVT-AbrB_sf"/>
</dbReference>
<dbReference type="SMART" id="SM00966">
    <property type="entry name" value="SpoVT_AbrB"/>
    <property type="match status" value="1"/>
</dbReference>
<dbReference type="AlphaFoldDB" id="A0A430REG4"/>